<accession>A0A7L4PBV6</accession>
<dbReference type="GeneID" id="1464159"/>
<dbReference type="RefSeq" id="WP_011008307.1">
    <property type="nucleotide sequence ID" value="NZ_JAAVJF010000006.1"/>
</dbReference>
<evidence type="ECO:0000256" key="3">
    <source>
        <dbReference type="ARBA" id="ARBA00022801"/>
    </source>
</evidence>
<dbReference type="GO" id="GO:0016787">
    <property type="term" value="F:hydrolase activity"/>
    <property type="evidence" value="ECO:0007669"/>
    <property type="project" value="UniProtKB-KW"/>
</dbReference>
<evidence type="ECO:0000256" key="4">
    <source>
        <dbReference type="ARBA" id="ARBA00024207"/>
    </source>
</evidence>
<dbReference type="InterPro" id="IPR008201">
    <property type="entry name" value="HepT-like"/>
</dbReference>
<keyword evidence="1" id="KW-1277">Toxin-antitoxin system</keyword>
<organism evidence="5 6">
    <name type="scientific">Pyrobaculum arsenaticum</name>
    <dbReference type="NCBI Taxonomy" id="121277"/>
    <lineage>
        <taxon>Archaea</taxon>
        <taxon>Thermoproteota</taxon>
        <taxon>Thermoprotei</taxon>
        <taxon>Thermoproteales</taxon>
        <taxon>Thermoproteaceae</taxon>
        <taxon>Pyrobaculum</taxon>
    </lineage>
</organism>
<keyword evidence="6" id="KW-1185">Reference proteome</keyword>
<proteinExistence type="inferred from homology"/>
<sequence>MAIQALIDAASRLAAEAGTEPPAKYSDIPRALAQLGVLEAALLRRTIGFRNVVVHGYGALDLGLVTEILDKGLYWDLLKLARRGG</sequence>
<dbReference type="Pfam" id="PF01934">
    <property type="entry name" value="HepT-like"/>
    <property type="match status" value="1"/>
</dbReference>
<dbReference type="InterPro" id="IPR037038">
    <property type="entry name" value="HepT-like_sf"/>
</dbReference>
<dbReference type="Proteomes" id="UP000554766">
    <property type="component" value="Unassembled WGS sequence"/>
</dbReference>
<dbReference type="AlphaFoldDB" id="A0A7L4PBV6"/>
<keyword evidence="3" id="KW-0378">Hydrolase</keyword>
<keyword evidence="2" id="KW-0540">Nuclease</keyword>
<comment type="caution">
    <text evidence="5">The sequence shown here is derived from an EMBL/GenBank/DDBJ whole genome shotgun (WGS) entry which is preliminary data.</text>
</comment>
<dbReference type="GO" id="GO:0110001">
    <property type="term" value="C:toxin-antitoxin complex"/>
    <property type="evidence" value="ECO:0007669"/>
    <property type="project" value="InterPro"/>
</dbReference>
<evidence type="ECO:0000313" key="5">
    <source>
        <dbReference type="EMBL" id="NYR16455.1"/>
    </source>
</evidence>
<dbReference type="GO" id="GO:0004540">
    <property type="term" value="F:RNA nuclease activity"/>
    <property type="evidence" value="ECO:0007669"/>
    <property type="project" value="InterPro"/>
</dbReference>
<gene>
    <name evidence="5" type="ORF">HC235_11055</name>
</gene>
<name>A0A7L4PBV6_9CREN</name>
<dbReference type="EMBL" id="JAAVJF010000006">
    <property type="protein sequence ID" value="NYR16455.1"/>
    <property type="molecule type" value="Genomic_DNA"/>
</dbReference>
<dbReference type="PANTHER" id="PTHR33397">
    <property type="entry name" value="UPF0331 PROTEIN YUTE"/>
    <property type="match status" value="1"/>
</dbReference>
<dbReference type="Gene3D" id="1.20.120.580">
    <property type="entry name" value="bsu32300-like"/>
    <property type="match status" value="1"/>
</dbReference>
<comment type="similarity">
    <text evidence="4">Belongs to the HepT RNase toxin family.</text>
</comment>
<reference evidence="5 6" key="1">
    <citation type="journal article" date="2020" name="Nat. Commun.">
        <title>The structures of two archaeal type IV pili illuminate evolutionary relationships.</title>
        <authorList>
            <person name="Wang F."/>
            <person name="Baquero D.P."/>
            <person name="Su Z."/>
            <person name="Beltran L.C."/>
            <person name="Prangishvili D."/>
            <person name="Krupovic M."/>
            <person name="Egelman E.H."/>
        </authorList>
    </citation>
    <scope>NUCLEOTIDE SEQUENCE [LARGE SCALE GENOMIC DNA]</scope>
    <source>
        <strain evidence="5 6">2GA</strain>
    </source>
</reference>
<protein>
    <submittedName>
        <fullName evidence="5">DUF86 domain-containing protein</fullName>
    </submittedName>
</protein>
<dbReference type="InterPro" id="IPR052379">
    <property type="entry name" value="Type_VII_TA_RNase"/>
</dbReference>
<evidence type="ECO:0000256" key="2">
    <source>
        <dbReference type="ARBA" id="ARBA00022722"/>
    </source>
</evidence>
<dbReference type="PANTHER" id="PTHR33397:SF5">
    <property type="entry name" value="RNASE YUTE-RELATED"/>
    <property type="match status" value="1"/>
</dbReference>
<evidence type="ECO:0000256" key="1">
    <source>
        <dbReference type="ARBA" id="ARBA00022649"/>
    </source>
</evidence>
<evidence type="ECO:0000313" key="6">
    <source>
        <dbReference type="Proteomes" id="UP000554766"/>
    </source>
</evidence>